<dbReference type="AlphaFoldDB" id="A0A3D9VEV7"/>
<protein>
    <submittedName>
        <fullName evidence="3">Uncharacterized protein with von Willebrand factor type A (VWA) domain</fullName>
    </submittedName>
</protein>
<evidence type="ECO:0000256" key="1">
    <source>
        <dbReference type="SAM" id="MobiDB-lite"/>
    </source>
</evidence>
<dbReference type="Gene3D" id="3.40.50.410">
    <property type="entry name" value="von Willebrand factor, type A domain"/>
    <property type="match status" value="1"/>
</dbReference>
<feature type="domain" description="VWFA" evidence="2">
    <location>
        <begin position="480"/>
        <end position="662"/>
    </location>
</feature>
<dbReference type="InterPro" id="IPR036465">
    <property type="entry name" value="vWFA_dom_sf"/>
</dbReference>
<reference evidence="3 4" key="1">
    <citation type="submission" date="2018-08" db="EMBL/GenBank/DDBJ databases">
        <title>Sequencing the genomes of 1000 actinobacteria strains.</title>
        <authorList>
            <person name="Klenk H.-P."/>
        </authorList>
    </citation>
    <scope>NUCLEOTIDE SEQUENCE [LARGE SCALE GENOMIC DNA]</scope>
    <source>
        <strain evidence="3 4">DSM 22891</strain>
    </source>
</reference>
<feature type="region of interest" description="Disordered" evidence="1">
    <location>
        <begin position="391"/>
        <end position="419"/>
    </location>
</feature>
<dbReference type="OrthoDB" id="9766126at2"/>
<sequence length="672" mass="75265">MSQRPRRFRYGPWSGGPDPLAPPYDVRAAVDELGRRVLEGSSLREALRELLRRGLQGRRGLDELADQVRRRREEVRRRGDLAGIIDRVRQMLDQALAAEKDVLAHDPSDDARLREMELDTLPRETARAVRELASYEWRSDEARQIYRQIQAMLRREVLDAQFAGLKQALSGQDPAASEAVREMLADLNDLLEAHARGEDTTDRFNAFMERHGALFPENPRNTDELIDSLARRAAAAERLMRSLSPEQREELSELMRHALSDPELAGQLARLRDNLRALRPGLDAQTRARIQGQQPLGYSEAVEAVADLADLEALAEQLAQEHPGATLDDVDVETLERQLGQGAAVDLQALRELERELERQGYLGRGPDGLRLTPKALRRLGETALRRVFQHMTAPSRGDHDDRRTGAADEPTGTTREWRFGDEHPIDATRTVHNAVLRTASERASAPGSLQTAGAGAVARPRVRLQVEDFAITETERRASAAVALCVDLSYSMVLEGRWGPMKQTALALSHLVSTRYRQDALEIIGFDRMARRLSPVQLAEVEPEWVQGTNLQHALMLASRHVRRHPDAEPVVLVVTDGEPTAHLEPDGTPFFSWPTTYETLRATIAEVDALTRYGATLNIFMLGEDEGLARFVDAVARRAGGRVFTPDIDRLGEYVVADYLRSRQGFRRSA</sequence>
<dbReference type="RefSeq" id="WP_115851093.1">
    <property type="nucleotide sequence ID" value="NZ_QTUC01000001.1"/>
</dbReference>
<accession>A0A3D9VEV7</accession>
<organism evidence="3 4">
    <name type="scientific">Thermasporomyces composti</name>
    <dbReference type="NCBI Taxonomy" id="696763"/>
    <lineage>
        <taxon>Bacteria</taxon>
        <taxon>Bacillati</taxon>
        <taxon>Actinomycetota</taxon>
        <taxon>Actinomycetes</taxon>
        <taxon>Propionibacteriales</taxon>
        <taxon>Nocardioidaceae</taxon>
        <taxon>Thermasporomyces</taxon>
    </lineage>
</organism>
<evidence type="ECO:0000259" key="2">
    <source>
        <dbReference type="SMART" id="SM00327"/>
    </source>
</evidence>
<proteinExistence type="predicted"/>
<name>A0A3D9VEV7_THECX</name>
<feature type="compositionally biased region" description="Basic and acidic residues" evidence="1">
    <location>
        <begin position="397"/>
        <end position="407"/>
    </location>
</feature>
<gene>
    <name evidence="3" type="ORF">DFJ64_3126</name>
</gene>
<dbReference type="CDD" id="cd00198">
    <property type="entry name" value="vWFA"/>
    <property type="match status" value="1"/>
</dbReference>
<dbReference type="SMART" id="SM00327">
    <property type="entry name" value="VWA"/>
    <property type="match status" value="1"/>
</dbReference>
<dbReference type="EMBL" id="QTUC01000001">
    <property type="protein sequence ID" value="REF37675.1"/>
    <property type="molecule type" value="Genomic_DNA"/>
</dbReference>
<dbReference type="SUPFAM" id="SSF53300">
    <property type="entry name" value="vWA-like"/>
    <property type="match status" value="1"/>
</dbReference>
<dbReference type="InterPro" id="IPR002035">
    <property type="entry name" value="VWF_A"/>
</dbReference>
<feature type="region of interest" description="Disordered" evidence="1">
    <location>
        <begin position="1"/>
        <end position="22"/>
    </location>
</feature>
<evidence type="ECO:0000313" key="3">
    <source>
        <dbReference type="EMBL" id="REF37675.1"/>
    </source>
</evidence>
<evidence type="ECO:0000313" key="4">
    <source>
        <dbReference type="Proteomes" id="UP000256485"/>
    </source>
</evidence>
<keyword evidence="4" id="KW-1185">Reference proteome</keyword>
<comment type="caution">
    <text evidence="3">The sequence shown here is derived from an EMBL/GenBank/DDBJ whole genome shotgun (WGS) entry which is preliminary data.</text>
</comment>
<dbReference type="Proteomes" id="UP000256485">
    <property type="component" value="Unassembled WGS sequence"/>
</dbReference>